<evidence type="ECO:0000256" key="5">
    <source>
        <dbReference type="ARBA" id="ARBA00022839"/>
    </source>
</evidence>
<keyword evidence="5" id="KW-0269">Exonuclease</keyword>
<comment type="subcellular location">
    <subcellularLocation>
        <location evidence="1">Nucleus</location>
    </subcellularLocation>
</comment>
<keyword evidence="6" id="KW-0539">Nucleus</keyword>
<organism evidence="9">
    <name type="scientific">Ostreococcus mediterraneus</name>
    <dbReference type="NCBI Taxonomy" id="1486918"/>
    <lineage>
        <taxon>Eukaryota</taxon>
        <taxon>Viridiplantae</taxon>
        <taxon>Chlorophyta</taxon>
        <taxon>Mamiellophyceae</taxon>
        <taxon>Mamiellales</taxon>
        <taxon>Bathycoccaceae</taxon>
        <taxon>Ostreococcus</taxon>
    </lineage>
</organism>
<keyword evidence="4" id="KW-0378">Hydrolase</keyword>
<protein>
    <recommendedName>
        <fullName evidence="8">Exonuclease domain-containing protein</fullName>
    </recommendedName>
</protein>
<dbReference type="SMART" id="SM00479">
    <property type="entry name" value="EXOIII"/>
    <property type="match status" value="1"/>
</dbReference>
<accession>A0A7S0PLU6</accession>
<dbReference type="PANTHER" id="PTHR12801:SF115">
    <property type="entry name" value="FI18136P1-RELATED"/>
    <property type="match status" value="1"/>
</dbReference>
<reference evidence="9" key="1">
    <citation type="submission" date="2021-01" db="EMBL/GenBank/DDBJ databases">
        <authorList>
            <person name="Corre E."/>
            <person name="Pelletier E."/>
            <person name="Niang G."/>
            <person name="Scheremetjew M."/>
            <person name="Finn R."/>
            <person name="Kale V."/>
            <person name="Holt S."/>
            <person name="Cochrane G."/>
            <person name="Meng A."/>
            <person name="Brown T."/>
            <person name="Cohen L."/>
        </authorList>
    </citation>
    <scope>NUCLEOTIDE SEQUENCE</scope>
    <source>
        <strain evidence="9">Clade-D-RCC2572</strain>
    </source>
</reference>
<evidence type="ECO:0000256" key="3">
    <source>
        <dbReference type="ARBA" id="ARBA00022722"/>
    </source>
</evidence>
<evidence type="ECO:0000313" key="9">
    <source>
        <dbReference type="EMBL" id="CAD8577745.1"/>
    </source>
</evidence>
<dbReference type="InterPro" id="IPR013520">
    <property type="entry name" value="Ribonucl_H"/>
</dbReference>
<dbReference type="InterPro" id="IPR034922">
    <property type="entry name" value="REX1-like_exo"/>
</dbReference>
<dbReference type="GO" id="GO:0003676">
    <property type="term" value="F:nucleic acid binding"/>
    <property type="evidence" value="ECO:0007669"/>
    <property type="project" value="InterPro"/>
</dbReference>
<feature type="domain" description="Exonuclease" evidence="8">
    <location>
        <begin position="154"/>
        <end position="315"/>
    </location>
</feature>
<evidence type="ECO:0000256" key="7">
    <source>
        <dbReference type="SAM" id="MobiDB-lite"/>
    </source>
</evidence>
<feature type="compositionally biased region" description="Basic and acidic residues" evidence="7">
    <location>
        <begin position="450"/>
        <end position="467"/>
    </location>
</feature>
<dbReference type="InterPro" id="IPR012337">
    <property type="entry name" value="RNaseH-like_sf"/>
</dbReference>
<proteinExistence type="inferred from homology"/>
<dbReference type="Gene3D" id="3.30.420.10">
    <property type="entry name" value="Ribonuclease H-like superfamily/Ribonuclease H"/>
    <property type="match status" value="1"/>
</dbReference>
<evidence type="ECO:0000256" key="6">
    <source>
        <dbReference type="ARBA" id="ARBA00023242"/>
    </source>
</evidence>
<sequence>MASALEDKQSLARIVKDAQRTFTADPSRVECDFKAYIKKHLRGALASKGDPMRHAVETLRAFVATLGDGWTGTPREPRGKESDAYRTKRDAWDAWSAEEEAGTSEDAVWGLVRRTRAHESFKEAYYGLPSHREGWRRTKYRPVRWCIERGVVPVVLGVDCEMCETDVDSRALVGVSVVDARGETLLKTLVKPPGKIIDLKQEITGLNEADVMASTMTLSHVQDAVVKLCKPGTVLVGHSLMHDLRALKIDHQPVIDSALLFRYANLPRSTPGLAMLCQVLLNRKMRQSSGGFHDSSEDAKAALDLVLWEARQLKPTYEIPAPAVKVDAQEMCKLFVHRIPRGTHLEVLKSIFAEEDRDVIVDIDGKFLGDDVAASRDARENAKPTSCHVIFPSTKAANDAFERIDGTSGTDAIARPQKACKMQNESGLVATVCVRKMSATASGQIFGVKDAGEDGKRKSAHADEQEPKKKRQRKPRIALPGDAK</sequence>
<evidence type="ECO:0000259" key="8">
    <source>
        <dbReference type="SMART" id="SM00479"/>
    </source>
</evidence>
<dbReference type="CDD" id="cd06145">
    <property type="entry name" value="REX1_like"/>
    <property type="match status" value="1"/>
</dbReference>
<gene>
    <name evidence="9" type="ORF">OMED0929_LOCUS1356</name>
</gene>
<evidence type="ECO:0000256" key="1">
    <source>
        <dbReference type="ARBA" id="ARBA00004123"/>
    </source>
</evidence>
<evidence type="ECO:0000256" key="2">
    <source>
        <dbReference type="ARBA" id="ARBA00006357"/>
    </source>
</evidence>
<dbReference type="SUPFAM" id="SSF53098">
    <property type="entry name" value="Ribonuclease H-like"/>
    <property type="match status" value="1"/>
</dbReference>
<dbReference type="GO" id="GO:0005634">
    <property type="term" value="C:nucleus"/>
    <property type="evidence" value="ECO:0007669"/>
    <property type="project" value="UniProtKB-SubCell"/>
</dbReference>
<dbReference type="PANTHER" id="PTHR12801">
    <property type="entry name" value="RNA EXONUCLEASE REXO1 / RECO3 FAMILY MEMBER-RELATED"/>
    <property type="match status" value="1"/>
</dbReference>
<name>A0A7S0PLU6_9CHLO</name>
<comment type="similarity">
    <text evidence="2">Belongs to the REXO1/REXO3 family.</text>
</comment>
<dbReference type="InterPro" id="IPR047021">
    <property type="entry name" value="REXO1/3/4-like"/>
</dbReference>
<keyword evidence="3" id="KW-0540">Nuclease</keyword>
<feature type="region of interest" description="Disordered" evidence="7">
    <location>
        <begin position="447"/>
        <end position="484"/>
    </location>
</feature>
<dbReference type="InterPro" id="IPR036397">
    <property type="entry name" value="RNaseH_sf"/>
</dbReference>
<dbReference type="GO" id="GO:0004527">
    <property type="term" value="F:exonuclease activity"/>
    <property type="evidence" value="ECO:0007669"/>
    <property type="project" value="UniProtKB-KW"/>
</dbReference>
<evidence type="ECO:0000256" key="4">
    <source>
        <dbReference type="ARBA" id="ARBA00022801"/>
    </source>
</evidence>
<dbReference type="EMBL" id="HBEW01001600">
    <property type="protein sequence ID" value="CAD8577745.1"/>
    <property type="molecule type" value="Transcribed_RNA"/>
</dbReference>
<dbReference type="AlphaFoldDB" id="A0A7S0PLU6"/>